<dbReference type="PANTHER" id="PTHR12826:SF15">
    <property type="entry name" value="RIBONUCLEASE Y"/>
    <property type="match status" value="1"/>
</dbReference>
<dbReference type="HAMAP" id="MF_00335">
    <property type="entry name" value="RNase_Y"/>
    <property type="match status" value="1"/>
</dbReference>
<dbReference type="HOGENOM" id="CLU_028328_1_0_9"/>
<keyword evidence="6 8" id="KW-1133">Transmembrane helix</keyword>
<dbReference type="eggNOG" id="COG1418">
    <property type="taxonomic scope" value="Bacteria"/>
</dbReference>
<proteinExistence type="inferred from homology"/>
<dbReference type="InterPro" id="IPR003607">
    <property type="entry name" value="HD/PDEase_dom"/>
</dbReference>
<dbReference type="GO" id="GO:0004521">
    <property type="term" value="F:RNA endonuclease activity"/>
    <property type="evidence" value="ECO:0007669"/>
    <property type="project" value="UniProtKB-UniRule"/>
</dbReference>
<dbReference type="Pfam" id="PF01966">
    <property type="entry name" value="HD"/>
    <property type="match status" value="1"/>
</dbReference>
<dbReference type="STRING" id="797515.HMPREF9103_02799"/>
<dbReference type="Proteomes" id="UP000004625">
    <property type="component" value="Unassembled WGS sequence"/>
</dbReference>
<evidence type="ECO:0000259" key="11">
    <source>
        <dbReference type="PROSITE" id="PS51831"/>
    </source>
</evidence>
<keyword evidence="7 8" id="KW-0472">Membrane</keyword>
<dbReference type="CDD" id="cd22431">
    <property type="entry name" value="KH-I_RNaseY"/>
    <property type="match status" value="1"/>
</dbReference>
<dbReference type="SMART" id="SM00471">
    <property type="entry name" value="HDc"/>
    <property type="match status" value="1"/>
</dbReference>
<dbReference type="PROSITE" id="PS50084">
    <property type="entry name" value="KH_TYPE_1"/>
    <property type="match status" value="1"/>
</dbReference>
<dbReference type="InterPro" id="IPR036612">
    <property type="entry name" value="KH_dom_type_1_sf"/>
</dbReference>
<keyword evidence="8" id="KW-1003">Cell membrane</keyword>
<dbReference type="GO" id="GO:0003723">
    <property type="term" value="F:RNA binding"/>
    <property type="evidence" value="ECO:0007669"/>
    <property type="project" value="UniProtKB-UniRule"/>
</dbReference>
<evidence type="ECO:0000256" key="3">
    <source>
        <dbReference type="ARBA" id="ARBA00022759"/>
    </source>
</evidence>
<evidence type="ECO:0000256" key="6">
    <source>
        <dbReference type="ARBA" id="ARBA00022989"/>
    </source>
</evidence>
<comment type="subcellular location">
    <subcellularLocation>
        <location evidence="8">Cell membrane</location>
        <topology evidence="8">Single-pass membrane protein</topology>
    </subcellularLocation>
</comment>
<keyword evidence="2 8" id="KW-0540">Nuclease</keyword>
<keyword evidence="1 8" id="KW-0812">Transmembrane</keyword>
<dbReference type="PATRIC" id="fig|797515.3.peg.2544"/>
<protein>
    <recommendedName>
        <fullName evidence="8 9">Ribonuclease Y</fullName>
        <shortName evidence="8">RNase Y</shortName>
        <ecNumber evidence="8 9">3.1.-.-</ecNumber>
    </recommendedName>
</protein>
<dbReference type="InterPro" id="IPR004087">
    <property type="entry name" value="KH_dom"/>
</dbReference>
<evidence type="ECO:0000313" key="13">
    <source>
        <dbReference type="Proteomes" id="UP000004625"/>
    </source>
</evidence>
<dbReference type="GO" id="GO:0005886">
    <property type="term" value="C:plasma membrane"/>
    <property type="evidence" value="ECO:0007669"/>
    <property type="project" value="UniProtKB-SubCell"/>
</dbReference>
<feature type="compositionally biased region" description="Polar residues" evidence="10">
    <location>
        <begin position="128"/>
        <end position="137"/>
    </location>
</feature>
<keyword evidence="5 8" id="KW-0694">RNA-binding</keyword>
<sequence length="527" mass="59222">MSMAGVILAIIAIIVVGFVGFFSYLIGKSTQKKIQTAKLETAKGSATSILAEAKKKAETLVKESTLAAQEKNHRYRSKIEKELKQRRVEIQKQEDRLLQREEALDRKDSTFERRENSLNRKEQKINREQQNLESQQEKANSLIAKRQAEVERVAGFTQDEARDQILKETGDQLAEEKARMVKESYYQAQAEADKNAKNLIVEAIQQSSADIVSETTVSVVSLPNDDMKGRIIGREGRNIRTFETLTGIDLIIDDTPEAVVLSGFDPIRREVAKMTLEKLIKDGRIHPARIEEMVDKSRKELDERIQEIGEETLFDLGIHSMSPEMIKLVGRMNFKIYQGQNLLAHSTEVAKLAGAFASELGEDVTLAKRAGLLHDIGKAVNNGVVQGSHVQVGVDLAKKYHESPVVIDTIQGYEDGHQPEYIIAELVVVAEKIAESRPGAHSESLESFVHRLDSLEKITDSFDEVQKSYAIQAGREIRVIAKPDDITDTQAIVLARRIKQKIETEMKYPGHIKVTVIREVRSVEYAK</sequence>
<dbReference type="AlphaFoldDB" id="G9ZT52"/>
<feature type="transmembrane region" description="Helical" evidence="8">
    <location>
        <begin position="6"/>
        <end position="26"/>
    </location>
</feature>
<keyword evidence="4 8" id="KW-0378">Hydrolase</keyword>
<keyword evidence="13" id="KW-1185">Reference proteome</keyword>
<dbReference type="InterPro" id="IPR004088">
    <property type="entry name" value="KH_dom_type_1"/>
</dbReference>
<dbReference type="SUPFAM" id="SSF109604">
    <property type="entry name" value="HD-domain/PDEase-like"/>
    <property type="match status" value="1"/>
</dbReference>
<keyword evidence="3 8" id="KW-0255">Endonuclease</keyword>
<dbReference type="InterPro" id="IPR006674">
    <property type="entry name" value="HD_domain"/>
</dbReference>
<dbReference type="EC" id="3.1.-.-" evidence="8 9"/>
<dbReference type="GO" id="GO:0016787">
    <property type="term" value="F:hydrolase activity"/>
    <property type="evidence" value="ECO:0007669"/>
    <property type="project" value="UniProtKB-KW"/>
</dbReference>
<evidence type="ECO:0000313" key="12">
    <source>
        <dbReference type="EMBL" id="EHL95602.1"/>
    </source>
</evidence>
<feature type="compositionally biased region" description="Basic and acidic residues" evidence="10">
    <location>
        <begin position="108"/>
        <end position="127"/>
    </location>
</feature>
<comment type="similarity">
    <text evidence="8">Belongs to the RNase Y family.</text>
</comment>
<dbReference type="Gene3D" id="3.30.1370.10">
    <property type="entry name" value="K Homology domain, type 1"/>
    <property type="match status" value="1"/>
</dbReference>
<dbReference type="NCBIfam" id="TIGR03319">
    <property type="entry name" value="RNase_Y"/>
    <property type="match status" value="1"/>
</dbReference>
<dbReference type="SUPFAM" id="SSF54791">
    <property type="entry name" value="Eukaryotic type KH-domain (KH-domain type I)"/>
    <property type="match status" value="1"/>
</dbReference>
<dbReference type="EMBL" id="AGEY01000197">
    <property type="protein sequence ID" value="EHL95602.1"/>
    <property type="molecule type" value="Genomic_DNA"/>
</dbReference>
<dbReference type="GO" id="GO:0006402">
    <property type="term" value="P:mRNA catabolic process"/>
    <property type="evidence" value="ECO:0007669"/>
    <property type="project" value="UniProtKB-UniRule"/>
</dbReference>
<reference evidence="12 13" key="1">
    <citation type="submission" date="2011-09" db="EMBL/GenBank/DDBJ databases">
        <authorList>
            <person name="Weinstock G."/>
            <person name="Sodergren E."/>
            <person name="Clifton S."/>
            <person name="Fulton L."/>
            <person name="Fulton B."/>
            <person name="Courtney L."/>
            <person name="Fronick C."/>
            <person name="Harrison M."/>
            <person name="Strong C."/>
            <person name="Farmer C."/>
            <person name="Delahaunty K."/>
            <person name="Markovic C."/>
            <person name="Hall O."/>
            <person name="Minx P."/>
            <person name="Tomlinson C."/>
            <person name="Mitreva M."/>
            <person name="Hou S."/>
            <person name="Chen J."/>
            <person name="Wollam A."/>
            <person name="Pepin K.H."/>
            <person name="Johnson M."/>
            <person name="Bhonagiri V."/>
            <person name="Zhang X."/>
            <person name="Suruliraj S."/>
            <person name="Warren W."/>
            <person name="Chinwalla A."/>
            <person name="Mardis E.R."/>
            <person name="Wilson R.K."/>
        </authorList>
    </citation>
    <scope>NUCLEOTIDE SEQUENCE [LARGE SCALE GENOMIC DNA]</scope>
    <source>
        <strain evidence="12 13">F0439</strain>
    </source>
</reference>
<dbReference type="Gene3D" id="1.10.3210.10">
    <property type="entry name" value="Hypothetical protein af1432"/>
    <property type="match status" value="1"/>
</dbReference>
<evidence type="ECO:0000256" key="5">
    <source>
        <dbReference type="ARBA" id="ARBA00022884"/>
    </source>
</evidence>
<feature type="region of interest" description="Disordered" evidence="10">
    <location>
        <begin position="108"/>
        <end position="137"/>
    </location>
</feature>
<evidence type="ECO:0000256" key="2">
    <source>
        <dbReference type="ARBA" id="ARBA00022722"/>
    </source>
</evidence>
<evidence type="ECO:0000256" key="8">
    <source>
        <dbReference type="HAMAP-Rule" id="MF_00335"/>
    </source>
</evidence>
<evidence type="ECO:0000256" key="4">
    <source>
        <dbReference type="ARBA" id="ARBA00022801"/>
    </source>
</evidence>
<dbReference type="FunFam" id="3.30.1370.10:FF:000006">
    <property type="entry name" value="Ribonuclease Y"/>
    <property type="match status" value="1"/>
</dbReference>
<dbReference type="NCBIfam" id="TIGR00277">
    <property type="entry name" value="HDIG"/>
    <property type="match status" value="1"/>
</dbReference>
<dbReference type="InterPro" id="IPR022711">
    <property type="entry name" value="RNase_Y_N"/>
</dbReference>
<dbReference type="PROSITE" id="PS51831">
    <property type="entry name" value="HD"/>
    <property type="match status" value="1"/>
</dbReference>
<comment type="function">
    <text evidence="8">Endoribonuclease that initiates mRNA decay.</text>
</comment>
<organism evidence="12 13">
    <name type="scientific">Lentilactobacillus parafarraginis F0439</name>
    <dbReference type="NCBI Taxonomy" id="797515"/>
    <lineage>
        <taxon>Bacteria</taxon>
        <taxon>Bacillati</taxon>
        <taxon>Bacillota</taxon>
        <taxon>Bacilli</taxon>
        <taxon>Lactobacillales</taxon>
        <taxon>Lactobacillaceae</taxon>
        <taxon>Lentilactobacillus</taxon>
    </lineage>
</organism>
<dbReference type="InterPro" id="IPR017705">
    <property type="entry name" value="Ribonuclease_Y"/>
</dbReference>
<evidence type="ECO:0000256" key="9">
    <source>
        <dbReference type="NCBIfam" id="TIGR03319"/>
    </source>
</evidence>
<dbReference type="PANTHER" id="PTHR12826">
    <property type="entry name" value="RIBONUCLEASE Y"/>
    <property type="match status" value="1"/>
</dbReference>
<evidence type="ECO:0000256" key="7">
    <source>
        <dbReference type="ARBA" id="ARBA00023136"/>
    </source>
</evidence>
<dbReference type="RefSeq" id="WP_008214914.1">
    <property type="nucleotide sequence ID" value="NZ_JH415059.1"/>
</dbReference>
<dbReference type="SMART" id="SM00322">
    <property type="entry name" value="KH"/>
    <property type="match status" value="1"/>
</dbReference>
<dbReference type="CDD" id="cd00077">
    <property type="entry name" value="HDc"/>
    <property type="match status" value="1"/>
</dbReference>
<dbReference type="Pfam" id="PF00013">
    <property type="entry name" value="KH_1"/>
    <property type="match status" value="1"/>
</dbReference>
<dbReference type="Pfam" id="PF12072">
    <property type="entry name" value="RNase_Y_N"/>
    <property type="match status" value="1"/>
</dbReference>
<evidence type="ECO:0000256" key="10">
    <source>
        <dbReference type="SAM" id="MobiDB-lite"/>
    </source>
</evidence>
<dbReference type="InterPro" id="IPR006675">
    <property type="entry name" value="HDIG_dom"/>
</dbReference>
<gene>
    <name evidence="8" type="primary">rny</name>
    <name evidence="12" type="ORF">HMPREF9103_02799</name>
</gene>
<feature type="domain" description="HD" evidence="11">
    <location>
        <begin position="342"/>
        <end position="436"/>
    </location>
</feature>
<name>G9ZT52_9LACO</name>
<accession>G9ZT52</accession>
<comment type="caution">
    <text evidence="12">The sequence shown here is derived from an EMBL/GenBank/DDBJ whole genome shotgun (WGS) entry which is preliminary data.</text>
</comment>
<evidence type="ECO:0000256" key="1">
    <source>
        <dbReference type="ARBA" id="ARBA00022692"/>
    </source>
</evidence>